<name>A0A367ESY1_9ACTN</name>
<evidence type="ECO:0000256" key="1">
    <source>
        <dbReference type="SAM" id="MobiDB-lite"/>
    </source>
</evidence>
<evidence type="ECO:0000313" key="4">
    <source>
        <dbReference type="Proteomes" id="UP000252914"/>
    </source>
</evidence>
<feature type="transmembrane region" description="Helical" evidence="2">
    <location>
        <begin position="86"/>
        <end position="103"/>
    </location>
</feature>
<feature type="transmembrane region" description="Helical" evidence="2">
    <location>
        <begin position="279"/>
        <end position="301"/>
    </location>
</feature>
<feature type="transmembrane region" description="Helical" evidence="2">
    <location>
        <begin position="313"/>
        <end position="334"/>
    </location>
</feature>
<evidence type="ECO:0000256" key="2">
    <source>
        <dbReference type="SAM" id="Phobius"/>
    </source>
</evidence>
<feature type="transmembrane region" description="Helical" evidence="2">
    <location>
        <begin position="123"/>
        <end position="141"/>
    </location>
</feature>
<feature type="transmembrane region" description="Helical" evidence="2">
    <location>
        <begin position="195"/>
        <end position="222"/>
    </location>
</feature>
<feature type="transmembrane region" description="Helical" evidence="2">
    <location>
        <begin position="374"/>
        <end position="392"/>
    </location>
</feature>
<keyword evidence="2" id="KW-0812">Transmembrane</keyword>
<feature type="compositionally biased region" description="Low complexity" evidence="1">
    <location>
        <begin position="418"/>
        <end position="428"/>
    </location>
</feature>
<keyword evidence="2" id="KW-1133">Transmembrane helix</keyword>
<feature type="compositionally biased region" description="Gly residues" evidence="1">
    <location>
        <begin position="429"/>
        <end position="444"/>
    </location>
</feature>
<keyword evidence="2" id="KW-0472">Membrane</keyword>
<feature type="compositionally biased region" description="Gly residues" evidence="1">
    <location>
        <begin position="401"/>
        <end position="410"/>
    </location>
</feature>
<feature type="compositionally biased region" description="Low complexity" evidence="1">
    <location>
        <begin position="476"/>
        <end position="512"/>
    </location>
</feature>
<keyword evidence="4" id="KW-1185">Reference proteome</keyword>
<gene>
    <name evidence="3" type="ORF">DTL70_21430</name>
</gene>
<evidence type="ECO:0000313" key="3">
    <source>
        <dbReference type="EMBL" id="RCG20829.1"/>
    </source>
</evidence>
<feature type="compositionally biased region" description="Gly residues" evidence="1">
    <location>
        <begin position="454"/>
        <end position="475"/>
    </location>
</feature>
<accession>A0A367ESY1</accession>
<proteinExistence type="predicted"/>
<protein>
    <submittedName>
        <fullName evidence="3">Uncharacterized protein</fullName>
    </submittedName>
</protein>
<dbReference type="AlphaFoldDB" id="A0A367ESY1"/>
<comment type="caution">
    <text evidence="3">The sequence shown here is derived from an EMBL/GenBank/DDBJ whole genome shotgun (WGS) entry which is preliminary data.</text>
</comment>
<organism evidence="3 4">
    <name type="scientific">Streptomyces diacarni</name>
    <dbReference type="NCBI Taxonomy" id="2800381"/>
    <lineage>
        <taxon>Bacteria</taxon>
        <taxon>Bacillati</taxon>
        <taxon>Actinomycetota</taxon>
        <taxon>Actinomycetes</taxon>
        <taxon>Kitasatosporales</taxon>
        <taxon>Streptomycetaceae</taxon>
        <taxon>Streptomyces</taxon>
    </lineage>
</organism>
<dbReference type="PROSITE" id="PS51257">
    <property type="entry name" value="PROKAR_LIPOPROTEIN"/>
    <property type="match status" value="1"/>
</dbReference>
<reference evidence="3 4" key="1">
    <citation type="submission" date="2018-06" db="EMBL/GenBank/DDBJ databases">
        <title>Streptomyces reniochalinae sp. nov. and Streptomyces diacarnus sp. nov. from marine sponges.</title>
        <authorList>
            <person name="Li L."/>
        </authorList>
    </citation>
    <scope>NUCLEOTIDE SEQUENCE [LARGE SCALE GENOMIC DNA]</scope>
    <source>
        <strain evidence="3 4">LHW51701</strain>
    </source>
</reference>
<feature type="region of interest" description="Disordered" evidence="1">
    <location>
        <begin position="401"/>
        <end position="542"/>
    </location>
</feature>
<feature type="transmembrane region" description="Helical" evidence="2">
    <location>
        <begin position="12"/>
        <end position="33"/>
    </location>
</feature>
<dbReference type="Proteomes" id="UP000252914">
    <property type="component" value="Unassembled WGS sequence"/>
</dbReference>
<feature type="compositionally biased region" description="Gly residues" evidence="1">
    <location>
        <begin position="533"/>
        <end position="542"/>
    </location>
</feature>
<dbReference type="EMBL" id="QOIN01000047">
    <property type="protein sequence ID" value="RCG20829.1"/>
    <property type="molecule type" value="Genomic_DNA"/>
</dbReference>
<sequence>MVRTVKGDWLGALRVAAWPLALLFVAACALGIWSNQDIDDLDIGWGTRMRVALAALLQGVGGGFGVSSDGTSDLGGAAVVGEAEVSGLPLLATAVWIGALVLAARSERRRLPRPTLSAGCEAALRIGAVCGLGGLALGLYASPSYEGLELDSAPGLTLLFSFLLSTFVAALVLTRGETDAWLAGRPASGLRTAAGALRTAALALVSVVALASVVACVVLLAAEEEISAGEVGSLLALLPNVGALALAFAWGAPLDVKWNISDWDAGHESAGYGELAEAAGGWAVVGTLAGGLACALLLGVLVARRSTSRAEQLWAAGFFVLGVLLLAAVAGAGFEARSHEASNSLEDPGYSTGPGLTGESFTSSAEVAAGSAELLLFALLWSFGGALLVPLLRAQFGKGGPGRTGLGPDNGQGAYVRPGYGQPYSPGYGPQGYGQPGYPGGHPGQGQPTAPGHGQPGYGQPGYGQPGYGQPGYPGQGQPPYGQSAPGQAGHEQAGQGKVGQSQAGQGQSQAGQGQGPGAPGAEAPGPHPPHPTGGGGTAPQP</sequence>
<feature type="transmembrane region" description="Helical" evidence="2">
    <location>
        <begin position="153"/>
        <end position="174"/>
    </location>
</feature>